<protein>
    <submittedName>
        <fullName evidence="1">Uncharacterized protein</fullName>
    </submittedName>
</protein>
<gene>
    <name evidence="1" type="ORF">ONZ43_g5930</name>
</gene>
<accession>A0ACC2I4D6</accession>
<dbReference type="EMBL" id="JAPESX010001964">
    <property type="protein sequence ID" value="KAJ8110209.1"/>
    <property type="molecule type" value="Genomic_DNA"/>
</dbReference>
<evidence type="ECO:0000313" key="2">
    <source>
        <dbReference type="Proteomes" id="UP001153334"/>
    </source>
</evidence>
<keyword evidence="2" id="KW-1185">Reference proteome</keyword>
<name>A0ACC2I4D6_9PEZI</name>
<proteinExistence type="predicted"/>
<organism evidence="1 2">
    <name type="scientific">Nemania bipapillata</name>
    <dbReference type="NCBI Taxonomy" id="110536"/>
    <lineage>
        <taxon>Eukaryota</taxon>
        <taxon>Fungi</taxon>
        <taxon>Dikarya</taxon>
        <taxon>Ascomycota</taxon>
        <taxon>Pezizomycotina</taxon>
        <taxon>Sordariomycetes</taxon>
        <taxon>Xylariomycetidae</taxon>
        <taxon>Xylariales</taxon>
        <taxon>Xylariaceae</taxon>
        <taxon>Nemania</taxon>
    </lineage>
</organism>
<reference evidence="1" key="1">
    <citation type="submission" date="2022-11" db="EMBL/GenBank/DDBJ databases">
        <title>Genome Sequence of Nemania bipapillata.</title>
        <authorList>
            <person name="Buettner E."/>
        </authorList>
    </citation>
    <scope>NUCLEOTIDE SEQUENCE</scope>
    <source>
        <strain evidence="1">CP14</strain>
    </source>
</reference>
<dbReference type="Proteomes" id="UP001153334">
    <property type="component" value="Unassembled WGS sequence"/>
</dbReference>
<sequence length="211" mass="24343">MNRFKTTAEVSRDPRVARQGHDVPSPHHGVPTMLPFSRMNEKYQSHTPPHLHPYSGPQPQPQQPFGYIPVQAYPFGRGEVQQQPWAHHWDQRRQGNTHAIPHGGVPQEHLRFVPHQTEHRIVQIGEGTTVAGQSTEYFPEEPRASLCYQCCKRHAVDPCKKFQTFLDWWMDKIDLSVDISIERRARDRVLEIRAEIPDVAAPALDKEGMQR</sequence>
<comment type="caution">
    <text evidence="1">The sequence shown here is derived from an EMBL/GenBank/DDBJ whole genome shotgun (WGS) entry which is preliminary data.</text>
</comment>
<evidence type="ECO:0000313" key="1">
    <source>
        <dbReference type="EMBL" id="KAJ8110209.1"/>
    </source>
</evidence>